<keyword evidence="1" id="KW-1133">Transmembrane helix</keyword>
<organism evidence="2 3">
    <name type="scientific">Dibothriocephalus latus</name>
    <name type="common">Fish tapeworm</name>
    <name type="synonym">Diphyllobothrium latum</name>
    <dbReference type="NCBI Taxonomy" id="60516"/>
    <lineage>
        <taxon>Eukaryota</taxon>
        <taxon>Metazoa</taxon>
        <taxon>Spiralia</taxon>
        <taxon>Lophotrochozoa</taxon>
        <taxon>Platyhelminthes</taxon>
        <taxon>Cestoda</taxon>
        <taxon>Eucestoda</taxon>
        <taxon>Diphyllobothriidea</taxon>
        <taxon>Diphyllobothriidae</taxon>
        <taxon>Dibothriocephalus</taxon>
    </lineage>
</organism>
<dbReference type="EMBL" id="UYRU01043069">
    <property type="protein sequence ID" value="VDK80004.1"/>
    <property type="molecule type" value="Genomic_DNA"/>
</dbReference>
<reference evidence="2 3" key="1">
    <citation type="submission" date="2018-11" db="EMBL/GenBank/DDBJ databases">
        <authorList>
            <consortium name="Pathogen Informatics"/>
        </authorList>
    </citation>
    <scope>NUCLEOTIDE SEQUENCE [LARGE SCALE GENOMIC DNA]</scope>
</reference>
<evidence type="ECO:0000256" key="1">
    <source>
        <dbReference type="SAM" id="Phobius"/>
    </source>
</evidence>
<proteinExistence type="predicted"/>
<dbReference type="Proteomes" id="UP000281553">
    <property type="component" value="Unassembled WGS sequence"/>
</dbReference>
<dbReference type="OrthoDB" id="1735926at2759"/>
<feature type="transmembrane region" description="Helical" evidence="1">
    <location>
        <begin position="45"/>
        <end position="64"/>
    </location>
</feature>
<dbReference type="AlphaFoldDB" id="A0A3P6UP93"/>
<accession>A0A3P6UP93</accession>
<evidence type="ECO:0008006" key="4">
    <source>
        <dbReference type="Google" id="ProtNLM"/>
    </source>
</evidence>
<protein>
    <recommendedName>
        <fullName evidence="4">Bicarbonate transporter-like transmembrane domain-containing protein</fullName>
    </recommendedName>
</protein>
<gene>
    <name evidence="2" type="ORF">DILT_LOCUS3067</name>
</gene>
<evidence type="ECO:0000313" key="3">
    <source>
        <dbReference type="Proteomes" id="UP000281553"/>
    </source>
</evidence>
<keyword evidence="1" id="KW-0812">Transmembrane</keyword>
<name>A0A3P6UP93_DIBLA</name>
<feature type="transmembrane region" description="Helical" evidence="1">
    <location>
        <begin position="71"/>
        <end position="90"/>
    </location>
</feature>
<evidence type="ECO:0000313" key="2">
    <source>
        <dbReference type="EMBL" id="VDK80004.1"/>
    </source>
</evidence>
<keyword evidence="3" id="KW-1185">Reference proteome</keyword>
<sequence>MFIYLGLVGLRGMDSVSSVLALLTRRKYWTRWEFLTNLPKPQLTVFTFINFFQLAILIMCICLAEFTAASYVTLITPFVLIGSGLIREYLLPRWKWLAPSLEKVGDIF</sequence>
<keyword evidence="1" id="KW-0472">Membrane</keyword>